<organism evidence="4 5">
    <name type="scientific">Actinophytocola xinjiangensis</name>
    <dbReference type="NCBI Taxonomy" id="485602"/>
    <lineage>
        <taxon>Bacteria</taxon>
        <taxon>Bacillati</taxon>
        <taxon>Actinomycetota</taxon>
        <taxon>Actinomycetes</taxon>
        <taxon>Pseudonocardiales</taxon>
        <taxon>Pseudonocardiaceae</taxon>
    </lineage>
</organism>
<dbReference type="GO" id="GO:0003677">
    <property type="term" value="F:DNA binding"/>
    <property type="evidence" value="ECO:0007669"/>
    <property type="project" value="UniProtKB-UniRule"/>
</dbReference>
<dbReference type="InterPro" id="IPR009057">
    <property type="entry name" value="Homeodomain-like_sf"/>
</dbReference>
<accession>A0A7Z0WQ65</accession>
<evidence type="ECO:0000256" key="1">
    <source>
        <dbReference type="ARBA" id="ARBA00023125"/>
    </source>
</evidence>
<dbReference type="InterPro" id="IPR001647">
    <property type="entry name" value="HTH_TetR"/>
</dbReference>
<name>A0A7Z0WQ65_9PSEU</name>
<protein>
    <submittedName>
        <fullName evidence="4">TetR family transcriptional regulator</fullName>
    </submittedName>
</protein>
<dbReference type="SUPFAM" id="SSF46689">
    <property type="entry name" value="Homeodomain-like"/>
    <property type="match status" value="1"/>
</dbReference>
<dbReference type="Proteomes" id="UP000185696">
    <property type="component" value="Unassembled WGS sequence"/>
</dbReference>
<feature type="DNA-binding region" description="H-T-H motif" evidence="2">
    <location>
        <begin position="46"/>
        <end position="65"/>
    </location>
</feature>
<proteinExistence type="predicted"/>
<dbReference type="EMBL" id="MSIF01000007">
    <property type="protein sequence ID" value="OLF10308.1"/>
    <property type="molecule type" value="Genomic_DNA"/>
</dbReference>
<keyword evidence="1 2" id="KW-0238">DNA-binding</keyword>
<dbReference type="PROSITE" id="PS50977">
    <property type="entry name" value="HTH_TETR_2"/>
    <property type="match status" value="1"/>
</dbReference>
<feature type="domain" description="HTH tetR-type" evidence="3">
    <location>
        <begin position="24"/>
        <end position="83"/>
    </location>
</feature>
<comment type="caution">
    <text evidence="4">The sequence shown here is derived from an EMBL/GenBank/DDBJ whole genome shotgun (WGS) entry which is preliminary data.</text>
</comment>
<evidence type="ECO:0000313" key="5">
    <source>
        <dbReference type="Proteomes" id="UP000185696"/>
    </source>
</evidence>
<sequence>MFCWGEVALTTDTTKPDGRSLRAQRTRRAIVDAHLTLMLGGDPQPTAARIAATAGVSVRALWSHFRDLEQLFAAAGERTLEVQYAGHVPIPPGLPLDERVESFCRQRARMLESIAGASRAAQLRLPFSPQLRANRERHNDRLRAELAEVFAPELAVDETLLTALQVATAWPAWTCSRDDLGLDIDQATEVMSRTVGALLERSRDEHRNR</sequence>
<evidence type="ECO:0000256" key="2">
    <source>
        <dbReference type="PROSITE-ProRule" id="PRU00335"/>
    </source>
</evidence>
<evidence type="ECO:0000259" key="3">
    <source>
        <dbReference type="PROSITE" id="PS50977"/>
    </source>
</evidence>
<reference evidence="4 5" key="1">
    <citation type="submission" date="2016-12" db="EMBL/GenBank/DDBJ databases">
        <title>The draft genome sequence of Actinophytocola xinjiangensis.</title>
        <authorList>
            <person name="Wang W."/>
            <person name="Yuan L."/>
        </authorList>
    </citation>
    <scope>NUCLEOTIDE SEQUENCE [LARGE SCALE GENOMIC DNA]</scope>
    <source>
        <strain evidence="4 5">CGMCC 4.4663</strain>
    </source>
</reference>
<evidence type="ECO:0000313" key="4">
    <source>
        <dbReference type="EMBL" id="OLF10308.1"/>
    </source>
</evidence>
<dbReference type="AlphaFoldDB" id="A0A7Z0WQ65"/>
<gene>
    <name evidence="4" type="ORF">BLA60_17425</name>
</gene>
<dbReference type="Gene3D" id="1.10.357.10">
    <property type="entry name" value="Tetracycline Repressor, domain 2"/>
    <property type="match status" value="1"/>
</dbReference>
<keyword evidence="5" id="KW-1185">Reference proteome</keyword>